<proteinExistence type="predicted"/>
<evidence type="ECO:0000313" key="1">
    <source>
        <dbReference type="EMBL" id="SNZ20097.1"/>
    </source>
</evidence>
<dbReference type="EMBL" id="OBEL01000003">
    <property type="protein sequence ID" value="SNZ20097.1"/>
    <property type="molecule type" value="Genomic_DNA"/>
</dbReference>
<reference evidence="1 2" key="1">
    <citation type="submission" date="2017-09" db="EMBL/GenBank/DDBJ databases">
        <authorList>
            <person name="Ehlers B."/>
            <person name="Leendertz F.H."/>
        </authorList>
    </citation>
    <scope>NUCLEOTIDE SEQUENCE [LARGE SCALE GENOMIC DNA]</scope>
    <source>
        <strain evidence="1 2">DSM 18289</strain>
    </source>
</reference>
<protein>
    <submittedName>
        <fullName evidence="1">Uncharacterized protein</fullName>
    </submittedName>
</protein>
<name>A0A285PFR4_9HYPH</name>
<gene>
    <name evidence="1" type="ORF">SAMN06265368_3196</name>
</gene>
<dbReference type="AlphaFoldDB" id="A0A285PFR4"/>
<sequence length="90" mass="10272">MENPPKWQPLTVKDLDEIRQDLVKDAPKIKLARTFLTMTGGAAKANLNPELLLRCGEQLSDPEALLSSLNILIWQNQRRKKGAFRQFLKT</sequence>
<keyword evidence="2" id="KW-1185">Reference proteome</keyword>
<dbReference type="Proteomes" id="UP000219439">
    <property type="component" value="Unassembled WGS sequence"/>
</dbReference>
<accession>A0A285PFR4</accession>
<evidence type="ECO:0000313" key="2">
    <source>
        <dbReference type="Proteomes" id="UP000219439"/>
    </source>
</evidence>
<organism evidence="1 2">
    <name type="scientific">Cohaesibacter gelatinilyticus</name>
    <dbReference type="NCBI Taxonomy" id="372072"/>
    <lineage>
        <taxon>Bacteria</taxon>
        <taxon>Pseudomonadati</taxon>
        <taxon>Pseudomonadota</taxon>
        <taxon>Alphaproteobacteria</taxon>
        <taxon>Hyphomicrobiales</taxon>
        <taxon>Cohaesibacteraceae</taxon>
    </lineage>
</organism>